<name>T1XL66_VARPD</name>
<dbReference type="PATRIC" id="fig|1246301.3.peg.5844"/>
<evidence type="ECO:0000313" key="1">
    <source>
        <dbReference type="EMBL" id="AGU52885.1"/>
    </source>
</evidence>
<protein>
    <submittedName>
        <fullName evidence="1">Uncharacterized protein</fullName>
    </submittedName>
</protein>
<reference evidence="1 2" key="1">
    <citation type="submission" date="2012-10" db="EMBL/GenBank/DDBJ databases">
        <title>Genome sequence of Variovorax paradoxus B4.</title>
        <authorList>
            <person name="Schuldes J."/>
            <person name="Brandt U."/>
            <person name="Hiessl S."/>
            <person name="Wuebbeler J.H."/>
            <person name="Thuermer A."/>
            <person name="Steinbuechel A."/>
            <person name="Daniel R."/>
        </authorList>
    </citation>
    <scope>NUCLEOTIDE SEQUENCE [LARGE SCALE GENOMIC DNA]</scope>
    <source>
        <strain evidence="1 2">B4</strain>
    </source>
</reference>
<gene>
    <name evidence="1" type="ORF">VAPA_2c03240</name>
</gene>
<dbReference type="AlphaFoldDB" id="T1XL66"/>
<proteinExistence type="predicted"/>
<organism evidence="1 2">
    <name type="scientific">Variovorax paradoxus B4</name>
    <dbReference type="NCBI Taxonomy" id="1246301"/>
    <lineage>
        <taxon>Bacteria</taxon>
        <taxon>Pseudomonadati</taxon>
        <taxon>Pseudomonadota</taxon>
        <taxon>Betaproteobacteria</taxon>
        <taxon>Burkholderiales</taxon>
        <taxon>Comamonadaceae</taxon>
        <taxon>Variovorax</taxon>
    </lineage>
</organism>
<dbReference type="EMBL" id="CP003912">
    <property type="protein sequence ID" value="AGU52885.1"/>
    <property type="molecule type" value="Genomic_DNA"/>
</dbReference>
<dbReference type="Proteomes" id="UP000016223">
    <property type="component" value="Chromosome 2"/>
</dbReference>
<dbReference type="KEGG" id="vpd:VAPA_2c03240"/>
<accession>T1XL66</accession>
<sequence>MRRDPVSLVPRHGLALCYRNAQEYEALGGRQFALDGAVFAGFRVNRRGDSNSDGFEGELPFGIEYHHTPEQAVSRVGRKPDSMLVNDDVAAYVWRFEACSMHLLISLIDYQIYRVTCFAEFMESELFR</sequence>
<evidence type="ECO:0000313" key="2">
    <source>
        <dbReference type="Proteomes" id="UP000016223"/>
    </source>
</evidence>
<dbReference type="HOGENOM" id="CLU_1958625_0_0_4"/>